<reference evidence="2" key="1">
    <citation type="submission" date="2023-11" db="EMBL/GenBank/DDBJ databases">
        <title>Genome assemblies of two species of porcelain crab, Petrolisthes cinctipes and Petrolisthes manimaculis (Anomura: Porcellanidae).</title>
        <authorList>
            <person name="Angst P."/>
        </authorList>
    </citation>
    <scope>NUCLEOTIDE SEQUENCE</scope>
    <source>
        <strain evidence="2">PB745_02</strain>
        <tissue evidence="2">Gill</tissue>
    </source>
</reference>
<accession>A0AAE1U248</accession>
<proteinExistence type="predicted"/>
<dbReference type="Proteomes" id="UP001292094">
    <property type="component" value="Unassembled WGS sequence"/>
</dbReference>
<keyword evidence="3" id="KW-1185">Reference proteome</keyword>
<evidence type="ECO:0000313" key="2">
    <source>
        <dbReference type="EMBL" id="KAK4303470.1"/>
    </source>
</evidence>
<comment type="caution">
    <text evidence="2">The sequence shown here is derived from an EMBL/GenBank/DDBJ whole genome shotgun (WGS) entry which is preliminary data.</text>
</comment>
<organism evidence="2 3">
    <name type="scientific">Petrolisthes manimaculis</name>
    <dbReference type="NCBI Taxonomy" id="1843537"/>
    <lineage>
        <taxon>Eukaryota</taxon>
        <taxon>Metazoa</taxon>
        <taxon>Ecdysozoa</taxon>
        <taxon>Arthropoda</taxon>
        <taxon>Crustacea</taxon>
        <taxon>Multicrustacea</taxon>
        <taxon>Malacostraca</taxon>
        <taxon>Eumalacostraca</taxon>
        <taxon>Eucarida</taxon>
        <taxon>Decapoda</taxon>
        <taxon>Pleocyemata</taxon>
        <taxon>Anomura</taxon>
        <taxon>Galatheoidea</taxon>
        <taxon>Porcellanidae</taxon>
        <taxon>Petrolisthes</taxon>
    </lineage>
</organism>
<dbReference type="EMBL" id="JAWZYT010002579">
    <property type="protein sequence ID" value="KAK4303470.1"/>
    <property type="molecule type" value="Genomic_DNA"/>
</dbReference>
<evidence type="ECO:0000256" key="1">
    <source>
        <dbReference type="SAM" id="MobiDB-lite"/>
    </source>
</evidence>
<evidence type="ECO:0000313" key="3">
    <source>
        <dbReference type="Proteomes" id="UP001292094"/>
    </source>
</evidence>
<dbReference type="AlphaFoldDB" id="A0AAE1U248"/>
<sequence length="67" mass="7509">FVMIGSALRGTNWGHQQQQQQRGEVRRVSQNRCQSERVYADTRGLGGRGEEQRPSLTDAPVRLSLGV</sequence>
<protein>
    <submittedName>
        <fullName evidence="2">Uncharacterized protein</fullName>
    </submittedName>
</protein>
<name>A0AAE1U248_9EUCA</name>
<feature type="region of interest" description="Disordered" evidence="1">
    <location>
        <begin position="9"/>
        <end position="67"/>
    </location>
</feature>
<feature type="non-terminal residue" evidence="2">
    <location>
        <position position="1"/>
    </location>
</feature>
<gene>
    <name evidence="2" type="ORF">Pmani_024525</name>
</gene>